<evidence type="ECO:0000256" key="7">
    <source>
        <dbReference type="SAM" id="Phobius"/>
    </source>
</evidence>
<dbReference type="GO" id="GO:0016020">
    <property type="term" value="C:membrane"/>
    <property type="evidence" value="ECO:0007669"/>
    <property type="project" value="UniProtKB-SubCell"/>
</dbReference>
<organism evidence="9 10">
    <name type="scientific">Aureobasidium pullulans</name>
    <name type="common">Black yeast</name>
    <name type="synonym">Pullularia pullulans</name>
    <dbReference type="NCBI Taxonomy" id="5580"/>
    <lineage>
        <taxon>Eukaryota</taxon>
        <taxon>Fungi</taxon>
        <taxon>Dikarya</taxon>
        <taxon>Ascomycota</taxon>
        <taxon>Pezizomycotina</taxon>
        <taxon>Dothideomycetes</taxon>
        <taxon>Dothideomycetidae</taxon>
        <taxon>Dothideales</taxon>
        <taxon>Saccotheciaceae</taxon>
        <taxon>Aureobasidium</taxon>
    </lineage>
</organism>
<feature type="transmembrane region" description="Helical" evidence="7">
    <location>
        <begin position="57"/>
        <end position="76"/>
    </location>
</feature>
<keyword evidence="2 7" id="KW-0812">Transmembrane</keyword>
<name>A0A4S9L3G6_AURPU</name>
<evidence type="ECO:0000256" key="1">
    <source>
        <dbReference type="ARBA" id="ARBA00004141"/>
    </source>
</evidence>
<comment type="similarity">
    <text evidence="5">Belongs to the SAT4 family.</text>
</comment>
<evidence type="ECO:0000256" key="6">
    <source>
        <dbReference type="SAM" id="MobiDB-lite"/>
    </source>
</evidence>
<dbReference type="PANTHER" id="PTHR33048:SF96">
    <property type="entry name" value="INTEGRAL MEMBRANE PROTEIN"/>
    <property type="match status" value="1"/>
</dbReference>
<keyword evidence="4 7" id="KW-0472">Membrane</keyword>
<sequence length="411" mass="45089">MLGYIGPIAIMGADDLRPQVMGVMIAFWVLTWVIVGLRVTDVDSAVMIKSFGRDDVAMIVALLLFTGYLSCQAAAVTHGIGRHRKDIPHEDLHIGFAAWMFAEVFYTASASILKVAVGLFLERITQNKMHILIIRIMMAATMLIGTIYLLVALFQCTPISFYWDFSENAKGHCISPMVLVVISYIASVLNGAADFFFGILPIFIVKDLNMRRNTKIVVAAILGFAAIGSLSTLVRLPYVKQLGTYKGEFLYTSTYIALWSTVEVGIGISAASLATLRPLVQKFFPKLLPDAPSSGPANSNLKWSTKLGRRTHRKGDPLDSAENGGRNQHTVVTTVTGARPLSNNHDNSSEENIFPGESDRDMMPLKTWDHGISKSVQVTTTEERNAGSRSSASIEDGKDYLSDDTAVYERV</sequence>
<accession>A0A4S9L3G6</accession>
<feature type="region of interest" description="Disordered" evidence="6">
    <location>
        <begin position="293"/>
        <end position="411"/>
    </location>
</feature>
<dbReference type="Pfam" id="PF20684">
    <property type="entry name" value="Fung_rhodopsin"/>
    <property type="match status" value="1"/>
</dbReference>
<evidence type="ECO:0000256" key="4">
    <source>
        <dbReference type="ARBA" id="ARBA00023136"/>
    </source>
</evidence>
<evidence type="ECO:0000313" key="10">
    <source>
        <dbReference type="Proteomes" id="UP000306584"/>
    </source>
</evidence>
<dbReference type="EMBL" id="QZBD01000243">
    <property type="protein sequence ID" value="THY23328.1"/>
    <property type="molecule type" value="Genomic_DNA"/>
</dbReference>
<feature type="transmembrane region" description="Helical" evidence="7">
    <location>
        <begin position="20"/>
        <end position="37"/>
    </location>
</feature>
<dbReference type="Proteomes" id="UP000306584">
    <property type="component" value="Unassembled WGS sequence"/>
</dbReference>
<feature type="transmembrane region" description="Helical" evidence="7">
    <location>
        <begin position="256"/>
        <end position="276"/>
    </location>
</feature>
<gene>
    <name evidence="9" type="ORF">D6D01_06012</name>
</gene>
<feature type="transmembrane region" description="Helical" evidence="7">
    <location>
        <begin position="132"/>
        <end position="154"/>
    </location>
</feature>
<comment type="caution">
    <text evidence="9">The sequence shown here is derived from an EMBL/GenBank/DDBJ whole genome shotgun (WGS) entry which is preliminary data.</text>
</comment>
<dbReference type="InterPro" id="IPR052337">
    <property type="entry name" value="SAT4-like"/>
</dbReference>
<evidence type="ECO:0000256" key="5">
    <source>
        <dbReference type="ARBA" id="ARBA00038359"/>
    </source>
</evidence>
<dbReference type="PANTHER" id="PTHR33048">
    <property type="entry name" value="PTH11-LIKE INTEGRAL MEMBRANE PROTEIN (AFU_ORTHOLOGUE AFUA_5G11245)"/>
    <property type="match status" value="1"/>
</dbReference>
<evidence type="ECO:0000259" key="8">
    <source>
        <dbReference type="Pfam" id="PF20684"/>
    </source>
</evidence>
<feature type="transmembrane region" description="Helical" evidence="7">
    <location>
        <begin position="96"/>
        <end position="120"/>
    </location>
</feature>
<keyword evidence="3 7" id="KW-1133">Transmembrane helix</keyword>
<feature type="compositionally biased region" description="Basic and acidic residues" evidence="6">
    <location>
        <begin position="357"/>
        <end position="372"/>
    </location>
</feature>
<feature type="compositionally biased region" description="Basic and acidic residues" evidence="6">
    <location>
        <begin position="395"/>
        <end position="411"/>
    </location>
</feature>
<dbReference type="AlphaFoldDB" id="A0A4S9L3G6"/>
<feature type="compositionally biased region" description="Polar residues" evidence="6">
    <location>
        <begin position="325"/>
        <end position="346"/>
    </location>
</feature>
<evidence type="ECO:0000256" key="3">
    <source>
        <dbReference type="ARBA" id="ARBA00022989"/>
    </source>
</evidence>
<proteinExistence type="inferred from homology"/>
<feature type="transmembrane region" description="Helical" evidence="7">
    <location>
        <begin position="174"/>
        <end position="204"/>
    </location>
</feature>
<evidence type="ECO:0000313" key="9">
    <source>
        <dbReference type="EMBL" id="THY23328.1"/>
    </source>
</evidence>
<feature type="transmembrane region" description="Helical" evidence="7">
    <location>
        <begin position="216"/>
        <end position="236"/>
    </location>
</feature>
<comment type="subcellular location">
    <subcellularLocation>
        <location evidence="1">Membrane</location>
        <topology evidence="1">Multi-pass membrane protein</topology>
    </subcellularLocation>
</comment>
<evidence type="ECO:0000256" key="2">
    <source>
        <dbReference type="ARBA" id="ARBA00022692"/>
    </source>
</evidence>
<dbReference type="InterPro" id="IPR049326">
    <property type="entry name" value="Rhodopsin_dom_fungi"/>
</dbReference>
<protein>
    <submittedName>
        <fullName evidence="9">Integral membrane protein</fullName>
    </submittedName>
</protein>
<feature type="domain" description="Rhodopsin" evidence="8">
    <location>
        <begin position="47"/>
        <end position="282"/>
    </location>
</feature>
<reference evidence="9 10" key="1">
    <citation type="submission" date="2018-10" db="EMBL/GenBank/DDBJ databases">
        <title>Fifty Aureobasidium pullulans genomes reveal a recombining polyextremotolerant generalist.</title>
        <authorList>
            <person name="Gostincar C."/>
            <person name="Turk M."/>
            <person name="Zajc J."/>
            <person name="Gunde-Cimerman N."/>
        </authorList>
    </citation>
    <scope>NUCLEOTIDE SEQUENCE [LARGE SCALE GENOMIC DNA]</scope>
    <source>
        <strain evidence="9 10">EXF-6604</strain>
    </source>
</reference>